<dbReference type="SUPFAM" id="SSF55904">
    <property type="entry name" value="Ornithine decarboxylase C-terminal domain"/>
    <property type="match status" value="1"/>
</dbReference>
<dbReference type="InterPro" id="IPR015421">
    <property type="entry name" value="PyrdxlP-dep_Trfase_major"/>
</dbReference>
<protein>
    <submittedName>
        <fullName evidence="6">Orn/Lys/Arg decarboxylase N-terminal domain-containing protein</fullName>
    </submittedName>
</protein>
<dbReference type="Pfam" id="PF01276">
    <property type="entry name" value="OKR_DC_1"/>
    <property type="match status" value="1"/>
</dbReference>
<dbReference type="InterPro" id="IPR036633">
    <property type="entry name" value="Prn/Lys/Arg_de-COase_C_sf"/>
</dbReference>
<dbReference type="Pfam" id="PF03709">
    <property type="entry name" value="OKR_DC_1_N"/>
    <property type="match status" value="1"/>
</dbReference>
<keyword evidence="2" id="KW-0210">Decarboxylase</keyword>
<evidence type="ECO:0000256" key="4">
    <source>
        <dbReference type="ARBA" id="ARBA00023239"/>
    </source>
</evidence>
<dbReference type="SUPFAM" id="SSF53383">
    <property type="entry name" value="PLP-dependent transferases"/>
    <property type="match status" value="1"/>
</dbReference>
<dbReference type="InterPro" id="IPR015424">
    <property type="entry name" value="PyrdxlP-dep_Trfase"/>
</dbReference>
<evidence type="ECO:0000256" key="2">
    <source>
        <dbReference type="ARBA" id="ARBA00022793"/>
    </source>
</evidence>
<dbReference type="InterPro" id="IPR005308">
    <property type="entry name" value="OKR_de-COase_N"/>
</dbReference>
<reference evidence="7" key="1">
    <citation type="journal article" date="2019" name="Int. J. Syst. Evol. Microbiol.">
        <title>The Global Catalogue of Microorganisms (GCM) 10K type strain sequencing project: providing services to taxonomists for standard genome sequencing and annotation.</title>
        <authorList>
            <consortium name="The Broad Institute Genomics Platform"/>
            <consortium name="The Broad Institute Genome Sequencing Center for Infectious Disease"/>
            <person name="Wu L."/>
            <person name="Ma J."/>
        </authorList>
    </citation>
    <scope>NUCLEOTIDE SEQUENCE [LARGE SCALE GENOMIC DNA]</scope>
    <source>
        <strain evidence="7">TBRC 5832</strain>
    </source>
</reference>
<dbReference type="InterPro" id="IPR011193">
    <property type="entry name" value="Orn/lys/arg_de-COase"/>
</dbReference>
<evidence type="ECO:0000259" key="5">
    <source>
        <dbReference type="PROSITE" id="PS00703"/>
    </source>
</evidence>
<feature type="domain" description="Orn/Lys/Arg decarboxylases family 1 pyridoxal-P attachment site" evidence="5">
    <location>
        <begin position="422"/>
        <end position="436"/>
    </location>
</feature>
<dbReference type="Proteomes" id="UP001595867">
    <property type="component" value="Unassembled WGS sequence"/>
</dbReference>
<gene>
    <name evidence="6" type="ORF">ACFO0C_29160</name>
</gene>
<name>A0ABV8IYL3_9ACTN</name>
<dbReference type="Pfam" id="PF03711">
    <property type="entry name" value="OKR_DC_1_C"/>
    <property type="match status" value="1"/>
</dbReference>
<dbReference type="InterPro" id="IPR015422">
    <property type="entry name" value="PyrdxlP-dep_Trfase_small"/>
</dbReference>
<dbReference type="Gene3D" id="3.90.100.10">
    <property type="entry name" value="Orn/Lys/Arg decarboxylase, C-terminal domain"/>
    <property type="match status" value="1"/>
</dbReference>
<dbReference type="Gene3D" id="3.90.1150.10">
    <property type="entry name" value="Aspartate Aminotransferase, domain 1"/>
    <property type="match status" value="1"/>
</dbReference>
<proteinExistence type="inferred from homology"/>
<evidence type="ECO:0000313" key="7">
    <source>
        <dbReference type="Proteomes" id="UP001595867"/>
    </source>
</evidence>
<comment type="similarity">
    <text evidence="1">Belongs to the Orn/Lys/Arg decarboxylase class-I family.</text>
</comment>
<keyword evidence="7" id="KW-1185">Reference proteome</keyword>
<dbReference type="InterPro" id="IPR008286">
    <property type="entry name" value="Prn/Lys/Arg_de-COase_C"/>
</dbReference>
<dbReference type="Gene3D" id="3.40.50.2300">
    <property type="match status" value="1"/>
</dbReference>
<accession>A0ABV8IYL3</accession>
<evidence type="ECO:0000256" key="1">
    <source>
        <dbReference type="ARBA" id="ARBA00010671"/>
    </source>
</evidence>
<dbReference type="PANTHER" id="PTHR45229">
    <property type="entry name" value="CONSTITUTIVE ORNITHINE DECARBOXYLASE"/>
    <property type="match status" value="1"/>
</dbReference>
<organism evidence="6 7">
    <name type="scientific">Actinoplanes subglobosus</name>
    <dbReference type="NCBI Taxonomy" id="1547892"/>
    <lineage>
        <taxon>Bacteria</taxon>
        <taxon>Bacillati</taxon>
        <taxon>Actinomycetota</taxon>
        <taxon>Actinomycetes</taxon>
        <taxon>Micromonosporales</taxon>
        <taxon>Micromonosporaceae</taxon>
        <taxon>Actinoplanes</taxon>
    </lineage>
</organism>
<dbReference type="PIRSF" id="PIRSF009393">
    <property type="entry name" value="Orn_decarb"/>
    <property type="match status" value="1"/>
</dbReference>
<keyword evidence="3" id="KW-0663">Pyridoxal phosphate</keyword>
<dbReference type="PROSITE" id="PS00703">
    <property type="entry name" value="OKR_DC_1"/>
    <property type="match status" value="1"/>
</dbReference>
<dbReference type="PANTHER" id="PTHR45229:SF3">
    <property type="entry name" value="BIODEGRADATIVE ARGININE DECARBOXYLASE"/>
    <property type="match status" value="1"/>
</dbReference>
<evidence type="ECO:0000313" key="6">
    <source>
        <dbReference type="EMBL" id="MFC4069021.1"/>
    </source>
</evidence>
<sequence length="779" mass="85020">MTFALFPLRTVSALARVAESPGERTFTVSFPVTIVTPAEVPAAAQRPLRQLEDALERAGLELRRFGDEGRDAERVGMLAHVARSSAAVLYALRLTVRRTQEGPEEPADVAAVRAAAEFVQTVRAHNDRVPILLVGDQLTARRVPQSVLSRIDGVVNAYEDTPDFVARKIKREVSHYIGQLAPPFFAALMSYAGDAAYSWHCPGHSGGTAFLKSPVGTLFHDFFGENLLRADVCNAVEDLGQLLDHSGPIADSERLAARTFRADHLFFVTNGTSTSNKIVWNSLVGPGDIVAVDRNCHKSVLHAIILTGAVPIYLMPTRNKAGVIGPIPRREFTAAALQEKIEASPLITDKSRPIRLLTLTQSTYDGIIYRADELKASLDGVVDALHFDEAWLPHAAFHPLYDGMHGVAKDRDRTNRTVVYATQSTHKLLAGLSQASQILVQDTSAGHFDDRVFAQAYRMHTSTSPQYAIIASCDVSAEMMAGKRGPALVEETITEAMEFRRTIIRVGTECDDWWFGVWGPDTPPRTGLPERAEWELTAGAGWHGFDQVDDGFTMLDPIKVTLTTPGLTVHGEFSAPGAPSIPGVVLARYLAEHGVVVEKTGLYSLFVLFTIGITKGRWSSLVAELHRFKSAYDGNATIERLMPGFVTTFPGYAGRGLRDICEDLHATYRDADLAELTTAIYTEPVEQVVLPADAWTAMAAGRVEHVPVEKAAGRVTAVLLTPYPPGIPLLVPGERISASVVRFLRHEQILAHRWPGFTGITHGVVEEDDGSHRTIACLV</sequence>
<dbReference type="InterPro" id="IPR000310">
    <property type="entry name" value="Orn/Lys/Arg_deCO2ase_major_dom"/>
</dbReference>
<keyword evidence="4" id="KW-0456">Lyase</keyword>
<comment type="caution">
    <text evidence="6">The sequence shown here is derived from an EMBL/GenBank/DDBJ whole genome shotgun (WGS) entry which is preliminary data.</text>
</comment>
<dbReference type="EMBL" id="JBHSBL010000019">
    <property type="protein sequence ID" value="MFC4069021.1"/>
    <property type="molecule type" value="Genomic_DNA"/>
</dbReference>
<evidence type="ECO:0000256" key="3">
    <source>
        <dbReference type="ARBA" id="ARBA00022898"/>
    </source>
</evidence>
<dbReference type="Gene3D" id="3.40.640.10">
    <property type="entry name" value="Type I PLP-dependent aspartate aminotransferase-like (Major domain)"/>
    <property type="match status" value="1"/>
</dbReference>